<protein>
    <recommendedName>
        <fullName evidence="1">Reverse transcriptase domain-containing protein</fullName>
    </recommendedName>
</protein>
<dbReference type="SUPFAM" id="SSF56672">
    <property type="entry name" value="DNA/RNA polymerases"/>
    <property type="match status" value="1"/>
</dbReference>
<evidence type="ECO:0000259" key="1">
    <source>
        <dbReference type="Pfam" id="PF00078"/>
    </source>
</evidence>
<dbReference type="EMBL" id="CP133615">
    <property type="protein sequence ID" value="WMV25158.1"/>
    <property type="molecule type" value="Genomic_DNA"/>
</dbReference>
<evidence type="ECO:0000313" key="2">
    <source>
        <dbReference type="EMBL" id="WMV25158.1"/>
    </source>
</evidence>
<keyword evidence="3" id="KW-1185">Reference proteome</keyword>
<feature type="non-terminal residue" evidence="2">
    <location>
        <position position="1"/>
    </location>
</feature>
<sequence>GCIYHIVRVRDVDSKVPSLELVPIIDEVPQIFPDGLPDIPPEREIDLGIDLLPDTQPISIPPYRMALVELKELREILKYLLDKGFIRSSISPWGASYFSKIDLQSGYHQLRVKEEDIPKMALPTRYGHYEFLVMSFGLTNAPTVFMDVMNRLKVHKKNYPTHDLDLAAVVFSQKILRHYLYGGHVDVFTDTRACNIANVLTDALSRLSMGSVTQIGDDKK</sequence>
<dbReference type="InterPro" id="IPR043128">
    <property type="entry name" value="Rev_trsase/Diguanyl_cyclase"/>
</dbReference>
<feature type="domain" description="Reverse transcriptase" evidence="1">
    <location>
        <begin position="78"/>
        <end position="153"/>
    </location>
</feature>
<dbReference type="Pfam" id="PF00078">
    <property type="entry name" value="RVT_1"/>
    <property type="match status" value="1"/>
</dbReference>
<dbReference type="Gene3D" id="3.10.10.10">
    <property type="entry name" value="HIV Type 1 Reverse Transcriptase, subunit A, domain 1"/>
    <property type="match status" value="2"/>
</dbReference>
<dbReference type="PANTHER" id="PTHR24559:SF444">
    <property type="entry name" value="REVERSE TRANSCRIPTASE DOMAIN-CONTAINING PROTEIN"/>
    <property type="match status" value="1"/>
</dbReference>
<name>A0AAF0QMQ2_SOLVR</name>
<dbReference type="InterPro" id="IPR053134">
    <property type="entry name" value="RNA-dir_DNA_polymerase"/>
</dbReference>
<dbReference type="AlphaFoldDB" id="A0AAF0QMQ2"/>
<dbReference type="GO" id="GO:0003964">
    <property type="term" value="F:RNA-directed DNA polymerase activity"/>
    <property type="evidence" value="ECO:0007669"/>
    <property type="project" value="UniProtKB-KW"/>
</dbReference>
<dbReference type="PANTHER" id="PTHR24559">
    <property type="entry name" value="TRANSPOSON TY3-I GAG-POL POLYPROTEIN"/>
    <property type="match status" value="1"/>
</dbReference>
<dbReference type="InterPro" id="IPR043502">
    <property type="entry name" value="DNA/RNA_pol_sf"/>
</dbReference>
<dbReference type="GO" id="GO:0016787">
    <property type="term" value="F:hydrolase activity"/>
    <property type="evidence" value="ECO:0007669"/>
    <property type="project" value="UniProtKB-KW"/>
</dbReference>
<dbReference type="GO" id="GO:0004519">
    <property type="term" value="F:endonuclease activity"/>
    <property type="evidence" value="ECO:0007669"/>
    <property type="project" value="UniProtKB-KW"/>
</dbReference>
<organism evidence="2 3">
    <name type="scientific">Solanum verrucosum</name>
    <dbReference type="NCBI Taxonomy" id="315347"/>
    <lineage>
        <taxon>Eukaryota</taxon>
        <taxon>Viridiplantae</taxon>
        <taxon>Streptophyta</taxon>
        <taxon>Embryophyta</taxon>
        <taxon>Tracheophyta</taxon>
        <taxon>Spermatophyta</taxon>
        <taxon>Magnoliopsida</taxon>
        <taxon>eudicotyledons</taxon>
        <taxon>Gunneridae</taxon>
        <taxon>Pentapetalae</taxon>
        <taxon>asterids</taxon>
        <taxon>lamiids</taxon>
        <taxon>Solanales</taxon>
        <taxon>Solanaceae</taxon>
        <taxon>Solanoideae</taxon>
        <taxon>Solaneae</taxon>
        <taxon>Solanum</taxon>
    </lineage>
</organism>
<proteinExistence type="predicted"/>
<accession>A0AAF0QMQ2</accession>
<gene>
    <name evidence="2" type="ORF">MTR67_018543</name>
</gene>
<reference evidence="2" key="1">
    <citation type="submission" date="2023-08" db="EMBL/GenBank/DDBJ databases">
        <title>A de novo genome assembly of Solanum verrucosum Schlechtendal, a Mexican diploid species geographically isolated from the other diploid A-genome species in potato relatives.</title>
        <authorList>
            <person name="Hosaka K."/>
        </authorList>
    </citation>
    <scope>NUCLEOTIDE SEQUENCE</scope>
    <source>
        <tissue evidence="2">Young leaves</tissue>
    </source>
</reference>
<dbReference type="InterPro" id="IPR000477">
    <property type="entry name" value="RT_dom"/>
</dbReference>
<dbReference type="Proteomes" id="UP001234989">
    <property type="component" value="Chromosome 4"/>
</dbReference>
<dbReference type="Gene3D" id="3.30.70.270">
    <property type="match status" value="1"/>
</dbReference>
<evidence type="ECO:0000313" key="3">
    <source>
        <dbReference type="Proteomes" id="UP001234989"/>
    </source>
</evidence>